<gene>
    <name evidence="2" type="ORF">GCM10010357_16340</name>
</gene>
<dbReference type="RefSeq" id="WP_344021487.1">
    <property type="nucleotide sequence ID" value="NZ_BAAABX010000015.1"/>
</dbReference>
<dbReference type="Pfam" id="PF04149">
    <property type="entry name" value="DUF397"/>
    <property type="match status" value="1"/>
</dbReference>
<keyword evidence="3" id="KW-1185">Reference proteome</keyword>
<dbReference type="InterPro" id="IPR007278">
    <property type="entry name" value="DUF397"/>
</dbReference>
<sequence>MMFDNGMPAGGITGVEWVKSSESVGQGNCVELAKLPGGRVAVRNSRYPDGAALVYTREEMVAFLRGAKGSEFDHLTI</sequence>
<proteinExistence type="predicted"/>
<evidence type="ECO:0000259" key="1">
    <source>
        <dbReference type="Pfam" id="PF04149"/>
    </source>
</evidence>
<feature type="domain" description="DUF397" evidence="1">
    <location>
        <begin position="16"/>
        <end position="68"/>
    </location>
</feature>
<name>A0ABN0YHS5_9ACTN</name>
<evidence type="ECO:0000313" key="3">
    <source>
        <dbReference type="Proteomes" id="UP001500879"/>
    </source>
</evidence>
<protein>
    <submittedName>
        <fullName evidence="2">DUF397 domain-containing protein</fullName>
    </submittedName>
</protein>
<dbReference type="Proteomes" id="UP001500879">
    <property type="component" value="Unassembled WGS sequence"/>
</dbReference>
<reference evidence="2 3" key="1">
    <citation type="journal article" date="2019" name="Int. J. Syst. Evol. Microbiol.">
        <title>The Global Catalogue of Microorganisms (GCM) 10K type strain sequencing project: providing services to taxonomists for standard genome sequencing and annotation.</title>
        <authorList>
            <consortium name="The Broad Institute Genomics Platform"/>
            <consortium name="The Broad Institute Genome Sequencing Center for Infectious Disease"/>
            <person name="Wu L."/>
            <person name="Ma J."/>
        </authorList>
    </citation>
    <scope>NUCLEOTIDE SEQUENCE [LARGE SCALE GENOMIC DNA]</scope>
    <source>
        <strain evidence="2 3">JCM 4788</strain>
    </source>
</reference>
<dbReference type="EMBL" id="BAAABX010000015">
    <property type="protein sequence ID" value="GAA0395994.1"/>
    <property type="molecule type" value="Genomic_DNA"/>
</dbReference>
<accession>A0ABN0YHS5</accession>
<organism evidence="2 3">
    <name type="scientific">Streptomyces luteireticuli</name>
    <dbReference type="NCBI Taxonomy" id="173858"/>
    <lineage>
        <taxon>Bacteria</taxon>
        <taxon>Bacillati</taxon>
        <taxon>Actinomycetota</taxon>
        <taxon>Actinomycetes</taxon>
        <taxon>Kitasatosporales</taxon>
        <taxon>Streptomycetaceae</taxon>
        <taxon>Streptomyces</taxon>
    </lineage>
</organism>
<evidence type="ECO:0000313" key="2">
    <source>
        <dbReference type="EMBL" id="GAA0395994.1"/>
    </source>
</evidence>
<comment type="caution">
    <text evidence="2">The sequence shown here is derived from an EMBL/GenBank/DDBJ whole genome shotgun (WGS) entry which is preliminary data.</text>
</comment>